<dbReference type="EMBL" id="UYYA01005807">
    <property type="protein sequence ID" value="VDM64898.1"/>
    <property type="molecule type" value="Genomic_DNA"/>
</dbReference>
<sequence>MKSSVIPEQAGIGFNAHYRERVDDAYPGTSAPHLTKTASADIMGKKGGEMLEELIQPGGKERLRLPNNQRRFRQRNSAVERILAE</sequence>
<protein>
    <submittedName>
        <fullName evidence="1 3">Uncharacterized protein</fullName>
    </submittedName>
</protein>
<accession>A0A0R3Q2L4</accession>
<evidence type="ECO:0000313" key="2">
    <source>
        <dbReference type="Proteomes" id="UP000267027"/>
    </source>
</evidence>
<proteinExistence type="predicted"/>
<gene>
    <name evidence="1" type="ORF">ACOC_LOCUS13313</name>
</gene>
<dbReference type="AlphaFoldDB" id="A0A0R3Q2L4"/>
<reference evidence="3" key="1">
    <citation type="submission" date="2017-02" db="UniProtKB">
        <authorList>
            <consortium name="WormBaseParasite"/>
        </authorList>
    </citation>
    <scope>IDENTIFICATION</scope>
</reference>
<dbReference type="Proteomes" id="UP000267027">
    <property type="component" value="Unassembled WGS sequence"/>
</dbReference>
<evidence type="ECO:0000313" key="3">
    <source>
        <dbReference type="WBParaSite" id="ACOC_0001331201-mRNA-1"/>
    </source>
</evidence>
<reference evidence="1 2" key="2">
    <citation type="submission" date="2018-11" db="EMBL/GenBank/DDBJ databases">
        <authorList>
            <consortium name="Pathogen Informatics"/>
        </authorList>
    </citation>
    <scope>NUCLEOTIDE SEQUENCE [LARGE SCALE GENOMIC DNA]</scope>
    <source>
        <strain evidence="1 2">Costa Rica</strain>
    </source>
</reference>
<dbReference type="WBParaSite" id="ACOC_0001331201-mRNA-1">
    <property type="protein sequence ID" value="ACOC_0001331201-mRNA-1"/>
    <property type="gene ID" value="ACOC_0001331201"/>
</dbReference>
<name>A0A0R3Q2L4_ANGCS</name>
<organism evidence="3">
    <name type="scientific">Angiostrongylus costaricensis</name>
    <name type="common">Nematode worm</name>
    <dbReference type="NCBI Taxonomy" id="334426"/>
    <lineage>
        <taxon>Eukaryota</taxon>
        <taxon>Metazoa</taxon>
        <taxon>Ecdysozoa</taxon>
        <taxon>Nematoda</taxon>
        <taxon>Chromadorea</taxon>
        <taxon>Rhabditida</taxon>
        <taxon>Rhabditina</taxon>
        <taxon>Rhabditomorpha</taxon>
        <taxon>Strongyloidea</taxon>
        <taxon>Metastrongylidae</taxon>
        <taxon>Angiostrongylus</taxon>
    </lineage>
</organism>
<keyword evidence="2" id="KW-1185">Reference proteome</keyword>
<evidence type="ECO:0000313" key="1">
    <source>
        <dbReference type="EMBL" id="VDM64898.1"/>
    </source>
</evidence>